<dbReference type="InterPro" id="IPR013385">
    <property type="entry name" value="T3SS_SpaO/YscQ/SpaO"/>
</dbReference>
<dbReference type="GO" id="GO:0071978">
    <property type="term" value="P:bacterial-type flagellum-dependent swarming motility"/>
    <property type="evidence" value="ECO:0007669"/>
    <property type="project" value="TreeGrafter"/>
</dbReference>
<comment type="similarity">
    <text evidence="1">Belongs to the FliN/MopA/SpaO family.</text>
</comment>
<dbReference type="PRINTS" id="PR00956">
    <property type="entry name" value="FLGMOTORFLIN"/>
</dbReference>
<evidence type="ECO:0000259" key="2">
    <source>
        <dbReference type="Pfam" id="PF01052"/>
    </source>
</evidence>
<name>A0A0E1NTJ7_YERPA</name>
<dbReference type="InterPro" id="IPR001172">
    <property type="entry name" value="FliN_T3SS_HrcQb"/>
</dbReference>
<dbReference type="SUPFAM" id="SSF101801">
    <property type="entry name" value="Surface presentation of antigens (SPOA)"/>
    <property type="match status" value="1"/>
</dbReference>
<dbReference type="KEGG" id="ypa:YPA_4013"/>
<dbReference type="EMBL" id="CP000308">
    <property type="protein sequence ID" value="ABG15974.1"/>
    <property type="molecule type" value="Genomic_DNA"/>
</dbReference>
<dbReference type="NCBIfam" id="TIGR02551">
    <property type="entry name" value="SpaO_YscQ"/>
    <property type="match status" value="1"/>
</dbReference>
<dbReference type="Gene3D" id="2.30.330.10">
    <property type="entry name" value="SpoA-like"/>
    <property type="match status" value="1"/>
</dbReference>
<dbReference type="GO" id="GO:0003774">
    <property type="term" value="F:cytoskeletal motor activity"/>
    <property type="evidence" value="ECO:0007669"/>
    <property type="project" value="InterPro"/>
</dbReference>
<protein>
    <submittedName>
        <fullName evidence="3">Type III secretion system apparatus protein</fullName>
    </submittedName>
</protein>
<dbReference type="Proteomes" id="UP000001971">
    <property type="component" value="Chromosome"/>
</dbReference>
<dbReference type="PANTHER" id="PTHR30034">
    <property type="entry name" value="FLAGELLAR MOTOR SWITCH PROTEIN FLIM"/>
    <property type="match status" value="1"/>
</dbReference>
<evidence type="ECO:0000313" key="4">
    <source>
        <dbReference type="Proteomes" id="UP000001971"/>
    </source>
</evidence>
<dbReference type="PANTHER" id="PTHR30034:SF5">
    <property type="entry name" value="SECRETION SYSTEM APPARATUS PROTEIN SSAQ"/>
    <property type="match status" value="1"/>
</dbReference>
<sequence>MLTNLTPELRALSTLIGSGRQTAGVSVALTEIDGEGVYLPLHYGGQECGLWLSQSCWQHWLNTTLATDNPQLLAAELVIAMANWAVTPLLALFTDLVVLAESPQKRSLPKQWAVTVAFELEGQPIIGVLQDWPQAALADTLSHWPCEAVTAPDLLWQSGLVAGWCHLSLRQLQQLRPGEGLRLSMAAELDKEACWLWHHASPQIYIKLEGGNRMTIQQINEASDPLACGSRAESPPLAAVQLEDLPQTLVMEIGRLTLPLGEIKQLAVGQTLACQTHCYGEVNICLNGQSVGRGSLLRCDEKLVVRIAQWGLQNGENIME</sequence>
<evidence type="ECO:0000256" key="1">
    <source>
        <dbReference type="ARBA" id="ARBA00009226"/>
    </source>
</evidence>
<feature type="domain" description="Flagellar motor switch protein FliN-like C-terminal" evidence="2">
    <location>
        <begin position="241"/>
        <end position="310"/>
    </location>
</feature>
<dbReference type="RefSeq" id="WP_002209049.1">
    <property type="nucleotide sequence ID" value="NC_008150.1"/>
</dbReference>
<dbReference type="InterPro" id="IPR036429">
    <property type="entry name" value="SpoA-like_sf"/>
</dbReference>
<reference evidence="3 4" key="1">
    <citation type="journal article" date="2006" name="J. Bacteriol.">
        <title>Complete genome sequence of Yersinia pestis strains Antiqua and Nepal516: evidence of gene reduction in an emerging pathogen.</title>
        <authorList>
            <person name="Chain P.S."/>
            <person name="Hu P."/>
            <person name="Malfatti S.A."/>
            <person name="Radnedge L."/>
            <person name="Larimer F."/>
            <person name="Vergez L.M."/>
            <person name="Worsham P."/>
            <person name="Chu M.C."/>
            <person name="Andersen G.L."/>
        </authorList>
    </citation>
    <scope>NUCLEOTIDE SEQUENCE [LARGE SCALE GENOMIC DNA]</scope>
    <source>
        <strain evidence="3 4">Antiqua</strain>
    </source>
</reference>
<dbReference type="GO" id="GO:0009425">
    <property type="term" value="C:bacterial-type flagellum basal body"/>
    <property type="evidence" value="ECO:0007669"/>
    <property type="project" value="InterPro"/>
</dbReference>
<dbReference type="InterPro" id="IPR001543">
    <property type="entry name" value="FliN-like_C"/>
</dbReference>
<dbReference type="PATRIC" id="fig|360102.15.peg.2474"/>
<dbReference type="GeneID" id="57974332"/>
<proteinExistence type="inferred from homology"/>
<dbReference type="AlphaFoldDB" id="A0A0E1NTJ7"/>
<dbReference type="GO" id="GO:0050918">
    <property type="term" value="P:positive chemotaxis"/>
    <property type="evidence" value="ECO:0007669"/>
    <property type="project" value="TreeGrafter"/>
</dbReference>
<dbReference type="NCBIfam" id="NF005956">
    <property type="entry name" value="PRK08035.1"/>
    <property type="match status" value="1"/>
</dbReference>
<evidence type="ECO:0000313" key="3">
    <source>
        <dbReference type="EMBL" id="ABG15974.1"/>
    </source>
</evidence>
<dbReference type="GO" id="GO:0030254">
    <property type="term" value="P:protein secretion by the type III secretion system"/>
    <property type="evidence" value="ECO:0007669"/>
    <property type="project" value="InterPro"/>
</dbReference>
<dbReference type="HOGENOM" id="CLU_074817_0_0_6"/>
<accession>A0A0E1NTJ7</accession>
<dbReference type="Pfam" id="PF01052">
    <property type="entry name" value="FliMN_C"/>
    <property type="match status" value="1"/>
</dbReference>
<organism evidence="3 4">
    <name type="scientific">Yersinia pestis bv. Antiqua (strain Antiqua)</name>
    <dbReference type="NCBI Taxonomy" id="360102"/>
    <lineage>
        <taxon>Bacteria</taxon>
        <taxon>Pseudomonadati</taxon>
        <taxon>Pseudomonadota</taxon>
        <taxon>Gammaproteobacteria</taxon>
        <taxon>Enterobacterales</taxon>
        <taxon>Yersiniaceae</taxon>
        <taxon>Yersinia</taxon>
    </lineage>
</organism>
<gene>
    <name evidence="3" type="ordered locus">YPA_4013</name>
</gene>